<organism evidence="12 13">
    <name type="scientific">Brevundimonas olei</name>
    <dbReference type="NCBI Taxonomy" id="657642"/>
    <lineage>
        <taxon>Bacteria</taxon>
        <taxon>Pseudomonadati</taxon>
        <taxon>Pseudomonadota</taxon>
        <taxon>Alphaproteobacteria</taxon>
        <taxon>Caulobacterales</taxon>
        <taxon>Caulobacteraceae</taxon>
        <taxon>Brevundimonas</taxon>
    </lineage>
</organism>
<keyword evidence="13" id="KW-1185">Reference proteome</keyword>
<keyword evidence="4 11" id="KW-0812">Transmembrane</keyword>
<keyword evidence="3" id="KW-0444">Lipid biosynthesis</keyword>
<dbReference type="Proteomes" id="UP001363460">
    <property type="component" value="Chromosome"/>
</dbReference>
<dbReference type="GO" id="GO:0016491">
    <property type="term" value="F:oxidoreductase activity"/>
    <property type="evidence" value="ECO:0007669"/>
    <property type="project" value="UniProtKB-KW"/>
</dbReference>
<evidence type="ECO:0000256" key="5">
    <source>
        <dbReference type="ARBA" id="ARBA00022832"/>
    </source>
</evidence>
<keyword evidence="7 12" id="KW-0560">Oxidoreductase</keyword>
<gene>
    <name evidence="12" type="ORF">V8J38_16220</name>
</gene>
<dbReference type="EC" id="1.14.19.-" evidence="12"/>
<sequence length="303" mass="34182">MTDHDPCAVNSLIETPGCDALAGRVRWDPLHSLWNGAMLAMTLVFGAATFSLGALAIFVLATGSTLLLGHSVGFHRRLIHGSFDCPQWLERTLVWFGTLVGMSGPFWMIRTHDLRDWAQRQAACHDYLAHRRPMAVDAVWQMHCRLELDRPPAFDLGRIGRDPFYRFLERTWMLQQAPVAAVLWLIGGWGFVVWGVCARVSVSVIGHWFVGHLAHRRGPQTWLVHEAGVQAYDVPWAAIPTMGEAWHNNHHAFPGSARIGLYPGQSDWGFRFIQLLEQLSLAWNVRTPETMAARIEHLEEVPS</sequence>
<evidence type="ECO:0000256" key="9">
    <source>
        <dbReference type="ARBA" id="ARBA00023136"/>
    </source>
</evidence>
<protein>
    <submittedName>
        <fullName evidence="12">Acyl-CoA desaturase</fullName>
        <ecNumber evidence="12">1.14.19.-</ecNumber>
    </submittedName>
</protein>
<keyword evidence="5" id="KW-0276">Fatty acid metabolism</keyword>
<evidence type="ECO:0000256" key="6">
    <source>
        <dbReference type="ARBA" id="ARBA00022989"/>
    </source>
</evidence>
<dbReference type="PANTHER" id="PTHR11351">
    <property type="entry name" value="ACYL-COA DESATURASE"/>
    <property type="match status" value="1"/>
</dbReference>
<accession>A0ABZ2IHD4</accession>
<reference evidence="12 13" key="1">
    <citation type="submission" date="2024-02" db="EMBL/GenBank/DDBJ databases">
        <title>Distribution and functional of Brevundimonas-related endobacteria within Verticillium dahliae.</title>
        <authorList>
            <person name="Zeng H."/>
        </authorList>
    </citation>
    <scope>NUCLEOTIDE SEQUENCE [LARGE SCALE GENOMIC DNA]</scope>
    <source>
        <strain evidence="12 13">TRM 44200</strain>
    </source>
</reference>
<comment type="similarity">
    <text evidence="2">Belongs to the fatty acid desaturase type 2 family.</text>
</comment>
<evidence type="ECO:0000256" key="8">
    <source>
        <dbReference type="ARBA" id="ARBA00023098"/>
    </source>
</evidence>
<feature type="transmembrane region" description="Helical" evidence="11">
    <location>
        <begin position="37"/>
        <end position="68"/>
    </location>
</feature>
<keyword evidence="9 11" id="KW-0472">Membrane</keyword>
<name>A0ABZ2IHD4_9CAUL</name>
<keyword evidence="6 11" id="KW-1133">Transmembrane helix</keyword>
<evidence type="ECO:0000256" key="7">
    <source>
        <dbReference type="ARBA" id="ARBA00023002"/>
    </source>
</evidence>
<evidence type="ECO:0000256" key="11">
    <source>
        <dbReference type="SAM" id="Phobius"/>
    </source>
</evidence>
<dbReference type="InterPro" id="IPR015876">
    <property type="entry name" value="Acyl-CoA_DS"/>
</dbReference>
<dbReference type="EMBL" id="CP146369">
    <property type="protein sequence ID" value="WWT54773.1"/>
    <property type="molecule type" value="Genomic_DNA"/>
</dbReference>
<keyword evidence="10" id="KW-0275">Fatty acid biosynthesis</keyword>
<proteinExistence type="inferred from homology"/>
<evidence type="ECO:0000256" key="3">
    <source>
        <dbReference type="ARBA" id="ARBA00022516"/>
    </source>
</evidence>
<evidence type="ECO:0000256" key="1">
    <source>
        <dbReference type="ARBA" id="ARBA00004141"/>
    </source>
</evidence>
<evidence type="ECO:0000313" key="13">
    <source>
        <dbReference type="Proteomes" id="UP001363460"/>
    </source>
</evidence>
<evidence type="ECO:0000256" key="4">
    <source>
        <dbReference type="ARBA" id="ARBA00022692"/>
    </source>
</evidence>
<dbReference type="RefSeq" id="WP_291781131.1">
    <property type="nucleotide sequence ID" value="NZ_CP146369.1"/>
</dbReference>
<feature type="transmembrane region" description="Helical" evidence="11">
    <location>
        <begin position="181"/>
        <end position="210"/>
    </location>
</feature>
<evidence type="ECO:0000313" key="12">
    <source>
        <dbReference type="EMBL" id="WWT54773.1"/>
    </source>
</evidence>
<evidence type="ECO:0000256" key="2">
    <source>
        <dbReference type="ARBA" id="ARBA00008749"/>
    </source>
</evidence>
<evidence type="ECO:0000256" key="10">
    <source>
        <dbReference type="ARBA" id="ARBA00023160"/>
    </source>
</evidence>
<keyword evidence="8" id="KW-0443">Lipid metabolism</keyword>
<dbReference type="PANTHER" id="PTHR11351:SF31">
    <property type="entry name" value="DESATURASE 1, ISOFORM A-RELATED"/>
    <property type="match status" value="1"/>
</dbReference>
<comment type="subcellular location">
    <subcellularLocation>
        <location evidence="1">Membrane</location>
        <topology evidence="1">Multi-pass membrane protein</topology>
    </subcellularLocation>
</comment>
<dbReference type="CDD" id="cd03505">
    <property type="entry name" value="Delta9-FADS-like"/>
    <property type="match status" value="1"/>
</dbReference>